<sequence>MKPKIYLNYLVAAILTAPLLNLLIDSGGITAGKLVCIVLLFSNLLLASLFHQERVKNRGETITTRG</sequence>
<reference evidence="2 3" key="1">
    <citation type="submission" date="2018-12" db="EMBL/GenBank/DDBJ databases">
        <authorList>
            <person name="Yu L."/>
        </authorList>
    </citation>
    <scope>NUCLEOTIDE SEQUENCE [LARGE SCALE GENOMIC DNA]</scope>
    <source>
        <strain evidence="2 3">HAW-EB5</strain>
    </source>
</reference>
<keyword evidence="1" id="KW-0812">Transmembrane</keyword>
<evidence type="ECO:0000313" key="2">
    <source>
        <dbReference type="EMBL" id="RTR32002.1"/>
    </source>
</evidence>
<dbReference type="Proteomes" id="UP000282060">
    <property type="component" value="Unassembled WGS sequence"/>
</dbReference>
<dbReference type="RefSeq" id="WP_126505853.1">
    <property type="nucleotide sequence ID" value="NZ_RXNV01000004.1"/>
</dbReference>
<accession>A0A431W945</accession>
<keyword evidence="1" id="KW-1133">Transmembrane helix</keyword>
<evidence type="ECO:0000256" key="1">
    <source>
        <dbReference type="SAM" id="Phobius"/>
    </source>
</evidence>
<keyword evidence="3" id="KW-1185">Reference proteome</keyword>
<keyword evidence="1" id="KW-0472">Membrane</keyword>
<proteinExistence type="predicted"/>
<feature type="transmembrane region" description="Helical" evidence="1">
    <location>
        <begin position="30"/>
        <end position="50"/>
    </location>
</feature>
<protein>
    <submittedName>
        <fullName evidence="2">Uncharacterized protein</fullName>
    </submittedName>
</protein>
<feature type="transmembrane region" description="Helical" evidence="1">
    <location>
        <begin position="7"/>
        <end position="24"/>
    </location>
</feature>
<evidence type="ECO:0000313" key="3">
    <source>
        <dbReference type="Proteomes" id="UP000282060"/>
    </source>
</evidence>
<gene>
    <name evidence="2" type="ORF">EKG39_11245</name>
</gene>
<dbReference type="AlphaFoldDB" id="A0A431W945"/>
<name>A0A431W945_9GAMM</name>
<dbReference type="EMBL" id="RXNV01000004">
    <property type="protein sequence ID" value="RTR32002.1"/>
    <property type="molecule type" value="Genomic_DNA"/>
</dbReference>
<comment type="caution">
    <text evidence="2">The sequence shown here is derived from an EMBL/GenBank/DDBJ whole genome shotgun (WGS) entry which is preliminary data.</text>
</comment>
<organism evidence="2 3">
    <name type="scientific">Shewanella atlantica</name>
    <dbReference type="NCBI Taxonomy" id="271099"/>
    <lineage>
        <taxon>Bacteria</taxon>
        <taxon>Pseudomonadati</taxon>
        <taxon>Pseudomonadota</taxon>
        <taxon>Gammaproteobacteria</taxon>
        <taxon>Alteromonadales</taxon>
        <taxon>Shewanellaceae</taxon>
        <taxon>Shewanella</taxon>
    </lineage>
</organism>